<dbReference type="GO" id="GO:0003677">
    <property type="term" value="F:DNA binding"/>
    <property type="evidence" value="ECO:0007669"/>
    <property type="project" value="UniProtKB-KW"/>
</dbReference>
<reference evidence="8 9" key="2">
    <citation type="journal article" date="2012" name="Open Biol.">
        <title>Characteristics of nucleosomes and linker DNA regions on the genome of the basidiomycete Mixia osmundae revealed by mono- and dinucleosome mapping.</title>
        <authorList>
            <person name="Nishida H."/>
            <person name="Kondo S."/>
            <person name="Matsumoto T."/>
            <person name="Suzuki Y."/>
            <person name="Yoshikawa H."/>
            <person name="Taylor T.D."/>
            <person name="Sugiyama J."/>
        </authorList>
    </citation>
    <scope>NUCLEOTIDE SEQUENCE [LARGE SCALE GENOMIC DNA]</scope>
    <source>
        <strain evidence="9">CBS 9802 / IAM 14324 / JCM 22182 / KY 12970</strain>
    </source>
</reference>
<dbReference type="GO" id="GO:0046983">
    <property type="term" value="F:protein dimerization activity"/>
    <property type="evidence" value="ECO:0007669"/>
    <property type="project" value="InterPro"/>
</dbReference>
<dbReference type="AlphaFoldDB" id="G7E7F1"/>
<dbReference type="STRING" id="764103.G7E7F1"/>
<evidence type="ECO:0000256" key="1">
    <source>
        <dbReference type="ARBA" id="ARBA00023015"/>
    </source>
</evidence>
<dbReference type="SUPFAM" id="SSF47459">
    <property type="entry name" value="HLH, helix-loop-helix DNA-binding domain"/>
    <property type="match status" value="1"/>
</dbReference>
<protein>
    <recommendedName>
        <fullName evidence="7">BHLH domain-containing protein</fullName>
    </recommendedName>
</protein>
<dbReference type="InterPro" id="IPR036638">
    <property type="entry name" value="HLH_DNA-bd_sf"/>
</dbReference>
<keyword evidence="2" id="KW-0238">DNA-binding</keyword>
<dbReference type="RefSeq" id="XP_014567180.1">
    <property type="nucleotide sequence ID" value="XM_014711694.1"/>
</dbReference>
<dbReference type="GO" id="GO:0090575">
    <property type="term" value="C:RNA polymerase II transcription regulator complex"/>
    <property type="evidence" value="ECO:0007669"/>
    <property type="project" value="TreeGrafter"/>
</dbReference>
<dbReference type="PANTHER" id="PTHR10328">
    <property type="entry name" value="PROTEIN MAX MYC-ASSOCIATED FACTOR X"/>
    <property type="match status" value="1"/>
</dbReference>
<name>G7E7F1_MIXOS</name>
<proteinExistence type="predicted"/>
<sequence length="442" mass="48772">MAVDISVGLVTDDTIPSRPVKPRHNSQPFLTLENSAHYQPVNPADIKPFAGERTLASSTSIKKGKKLPTSAERRATHNATERARRESLNSRFLQLAGSLPTMARVKRPSKSIIVSKSLEFINNVRSRERYLLARNANLREQVDSLREQLGLEKLPPADEEDTRMDSMPEGFVEGRFGVGNYDMNGDNDDEEEDDTASVTVKPVMHHSRAQSLQAESGASQNAQRLQNVGTTLVDLGAMQQQQIQAQVQAIAQQQAYYNAVSLQHPGVFQEQQMHANGAFAYPALAMQQHQHNQRNLAIFLQQQQQQELARQQHEQHNNHLARQAAAPTPFAPSEDERASVDPSQDSYTDSPSSPFESIMGSHSSELEYDSSSLESSLRRASEASSASSVHSLPVDLTPANNCLPFGLDALDVPAYNTNCSREPFNNAGFNGFSFPTQAFAAY</sequence>
<evidence type="ECO:0000313" key="9">
    <source>
        <dbReference type="Proteomes" id="UP000009131"/>
    </source>
</evidence>
<dbReference type="OMA" id="QMHANGA"/>
<feature type="region of interest" description="Disordered" evidence="6">
    <location>
        <begin position="57"/>
        <end position="82"/>
    </location>
</feature>
<evidence type="ECO:0000259" key="7">
    <source>
        <dbReference type="PROSITE" id="PS50888"/>
    </source>
</evidence>
<gene>
    <name evidence="8" type="primary">Mo05449</name>
    <name evidence="8" type="ORF">E5Q_05449</name>
</gene>
<feature type="region of interest" description="Disordered" evidence="6">
    <location>
        <begin position="307"/>
        <end position="370"/>
    </location>
</feature>
<feature type="compositionally biased region" description="Polar residues" evidence="6">
    <location>
        <begin position="341"/>
        <end position="355"/>
    </location>
</feature>
<dbReference type="PROSITE" id="PS50888">
    <property type="entry name" value="BHLH"/>
    <property type="match status" value="1"/>
</dbReference>
<evidence type="ECO:0000256" key="5">
    <source>
        <dbReference type="ARBA" id="ARBA00023242"/>
    </source>
</evidence>
<keyword evidence="5" id="KW-0539">Nucleus</keyword>
<dbReference type="Pfam" id="PF00010">
    <property type="entry name" value="HLH"/>
    <property type="match status" value="1"/>
</dbReference>
<keyword evidence="4" id="KW-0804">Transcription</keyword>
<dbReference type="GO" id="GO:0045944">
    <property type="term" value="P:positive regulation of transcription by RNA polymerase II"/>
    <property type="evidence" value="ECO:0007669"/>
    <property type="project" value="TreeGrafter"/>
</dbReference>
<dbReference type="eggNOG" id="KOG2483">
    <property type="taxonomic scope" value="Eukaryota"/>
</dbReference>
<keyword evidence="1" id="KW-0805">Transcription regulation</keyword>
<dbReference type="OrthoDB" id="8964853at2759"/>
<keyword evidence="9" id="KW-1185">Reference proteome</keyword>
<comment type="caution">
    <text evidence="8">The sequence shown here is derived from an EMBL/GenBank/DDBJ whole genome shotgun (WGS) entry which is preliminary data.</text>
</comment>
<dbReference type="EMBL" id="BABT02000164">
    <property type="protein sequence ID" value="GAA98761.1"/>
    <property type="molecule type" value="Genomic_DNA"/>
</dbReference>
<feature type="domain" description="BHLH" evidence="7">
    <location>
        <begin position="72"/>
        <end position="124"/>
    </location>
</feature>
<dbReference type="Gene3D" id="4.10.280.10">
    <property type="entry name" value="Helix-loop-helix DNA-binding domain"/>
    <property type="match status" value="1"/>
</dbReference>
<dbReference type="InterPro" id="IPR011598">
    <property type="entry name" value="bHLH_dom"/>
</dbReference>
<evidence type="ECO:0000256" key="4">
    <source>
        <dbReference type="ARBA" id="ARBA00023163"/>
    </source>
</evidence>
<keyword evidence="3" id="KW-0010">Activator</keyword>
<dbReference type="InParanoid" id="G7E7F1"/>
<dbReference type="SMART" id="SM00353">
    <property type="entry name" value="HLH"/>
    <property type="match status" value="1"/>
</dbReference>
<evidence type="ECO:0000256" key="6">
    <source>
        <dbReference type="SAM" id="MobiDB-lite"/>
    </source>
</evidence>
<dbReference type="Proteomes" id="UP000009131">
    <property type="component" value="Unassembled WGS sequence"/>
</dbReference>
<dbReference type="GO" id="GO:0003700">
    <property type="term" value="F:DNA-binding transcription factor activity"/>
    <property type="evidence" value="ECO:0007669"/>
    <property type="project" value="TreeGrafter"/>
</dbReference>
<dbReference type="PANTHER" id="PTHR10328:SF3">
    <property type="entry name" value="PROTEIN MAX"/>
    <property type="match status" value="1"/>
</dbReference>
<feature type="compositionally biased region" description="Basic and acidic residues" evidence="6">
    <location>
        <begin position="71"/>
        <end position="82"/>
    </location>
</feature>
<accession>G7E7F1</accession>
<organism evidence="8 9">
    <name type="scientific">Mixia osmundae (strain CBS 9802 / IAM 14324 / JCM 22182 / KY 12970)</name>
    <dbReference type="NCBI Taxonomy" id="764103"/>
    <lineage>
        <taxon>Eukaryota</taxon>
        <taxon>Fungi</taxon>
        <taxon>Dikarya</taxon>
        <taxon>Basidiomycota</taxon>
        <taxon>Pucciniomycotina</taxon>
        <taxon>Mixiomycetes</taxon>
        <taxon>Mixiales</taxon>
        <taxon>Mixiaceae</taxon>
        <taxon>Mixia</taxon>
    </lineage>
</organism>
<evidence type="ECO:0000256" key="2">
    <source>
        <dbReference type="ARBA" id="ARBA00023125"/>
    </source>
</evidence>
<dbReference type="HOGENOM" id="CLU_619766_0_0_1"/>
<evidence type="ECO:0000256" key="3">
    <source>
        <dbReference type="ARBA" id="ARBA00023159"/>
    </source>
</evidence>
<reference evidence="8 9" key="1">
    <citation type="journal article" date="2011" name="J. Gen. Appl. Microbiol.">
        <title>Draft genome sequencing of the enigmatic basidiomycete Mixia osmundae.</title>
        <authorList>
            <person name="Nishida H."/>
            <person name="Nagatsuka Y."/>
            <person name="Sugiyama J."/>
        </authorList>
    </citation>
    <scope>NUCLEOTIDE SEQUENCE [LARGE SCALE GENOMIC DNA]</scope>
    <source>
        <strain evidence="9">CBS 9802 / IAM 14324 / JCM 22182 / KY 12970</strain>
    </source>
</reference>
<evidence type="ECO:0000313" key="8">
    <source>
        <dbReference type="EMBL" id="GAA98761.1"/>
    </source>
</evidence>